<organism evidence="3 4">
    <name type="scientific">Mycolicibacterium poriferae</name>
    <dbReference type="NCBI Taxonomy" id="39694"/>
    <lineage>
        <taxon>Bacteria</taxon>
        <taxon>Bacillati</taxon>
        <taxon>Actinomycetota</taxon>
        <taxon>Actinomycetes</taxon>
        <taxon>Mycobacteriales</taxon>
        <taxon>Mycobacteriaceae</taxon>
        <taxon>Mycolicibacterium</taxon>
    </lineage>
</organism>
<protein>
    <recommendedName>
        <fullName evidence="2">D-alanyl-D-alanine carboxypeptidase-like core domain-containing protein</fullName>
    </recommendedName>
</protein>
<dbReference type="InterPro" id="IPR003709">
    <property type="entry name" value="VanY-like_core_dom"/>
</dbReference>
<dbReference type="Pfam" id="PF02557">
    <property type="entry name" value="VanY"/>
    <property type="match status" value="1"/>
</dbReference>
<evidence type="ECO:0000313" key="3">
    <source>
        <dbReference type="EMBL" id="BBX53558.1"/>
    </source>
</evidence>
<dbReference type="GO" id="GO:0008233">
    <property type="term" value="F:peptidase activity"/>
    <property type="evidence" value="ECO:0007669"/>
    <property type="project" value="InterPro"/>
</dbReference>
<feature type="compositionally biased region" description="Pro residues" evidence="1">
    <location>
        <begin position="53"/>
        <end position="85"/>
    </location>
</feature>
<proteinExistence type="predicted"/>
<feature type="compositionally biased region" description="Pro residues" evidence="1">
    <location>
        <begin position="93"/>
        <end position="106"/>
    </location>
</feature>
<sequence>MALMTPRARVSVRDTPRIPGILRALAAVGGALCVALTVGATGAAPSHATPESPQQPPGQPSLEPQQPPPAQPVPTPPAPPEPPPSESLVLTPPVAPLAPPPGPPVAADPLSIGDAAVDTTGGWLPDGVTLSPFDVSNPILSQLDPALLRAVQDAARAAQTQGVDIRVNSGWRSKGFQQRLFDNAVRNYGSVAAAAELVAGPDVSKHVTGQAVDIAPVEADMWLIANGRQFGLCQIYANEIWHFELATDQYGNCPPLLPNAAG</sequence>
<dbReference type="AlphaFoldDB" id="A0A6N4VHG0"/>
<dbReference type="InterPro" id="IPR009045">
    <property type="entry name" value="Zn_M74/Hedgehog-like"/>
</dbReference>
<evidence type="ECO:0000256" key="1">
    <source>
        <dbReference type="SAM" id="MobiDB-lite"/>
    </source>
</evidence>
<name>A0A6N4VHG0_9MYCO</name>
<evidence type="ECO:0000313" key="4">
    <source>
        <dbReference type="Proteomes" id="UP000466785"/>
    </source>
</evidence>
<evidence type="ECO:0000259" key="2">
    <source>
        <dbReference type="Pfam" id="PF02557"/>
    </source>
</evidence>
<dbReference type="KEGG" id="mpof:MPOR_45840"/>
<reference evidence="3 4" key="1">
    <citation type="journal article" date="2019" name="Emerg. Microbes Infect.">
        <title>Comprehensive subspecies identification of 175 nontuberculous mycobacteria species based on 7547 genomic profiles.</title>
        <authorList>
            <person name="Matsumoto Y."/>
            <person name="Kinjo T."/>
            <person name="Motooka D."/>
            <person name="Nabeya D."/>
            <person name="Jung N."/>
            <person name="Uechi K."/>
            <person name="Horii T."/>
            <person name="Iida T."/>
            <person name="Fujita J."/>
            <person name="Nakamura S."/>
        </authorList>
    </citation>
    <scope>NUCLEOTIDE SEQUENCE [LARGE SCALE GENOMIC DNA]</scope>
    <source>
        <strain evidence="3 4">JCM 12603</strain>
    </source>
</reference>
<dbReference type="PANTHER" id="PTHR34385:SF1">
    <property type="entry name" value="PEPTIDOGLYCAN L-ALANYL-D-GLUTAMATE ENDOPEPTIDASE CWLK"/>
    <property type="match status" value="1"/>
</dbReference>
<feature type="domain" description="D-alanyl-D-alanine carboxypeptidase-like core" evidence="2">
    <location>
        <begin position="142"/>
        <end position="221"/>
    </location>
</feature>
<accession>A0A6N4VHG0</accession>
<keyword evidence="4" id="KW-1185">Reference proteome</keyword>
<dbReference type="CDD" id="cd14846">
    <property type="entry name" value="Peptidase_M15_like"/>
    <property type="match status" value="1"/>
</dbReference>
<dbReference type="Gene3D" id="3.30.1380.10">
    <property type="match status" value="1"/>
</dbReference>
<dbReference type="Proteomes" id="UP000466785">
    <property type="component" value="Chromosome"/>
</dbReference>
<dbReference type="GO" id="GO:0006508">
    <property type="term" value="P:proteolysis"/>
    <property type="evidence" value="ECO:0007669"/>
    <property type="project" value="InterPro"/>
</dbReference>
<dbReference type="SUPFAM" id="SSF55166">
    <property type="entry name" value="Hedgehog/DD-peptidase"/>
    <property type="match status" value="1"/>
</dbReference>
<gene>
    <name evidence="3" type="ORF">MPOR_45840</name>
</gene>
<dbReference type="PANTHER" id="PTHR34385">
    <property type="entry name" value="D-ALANYL-D-ALANINE CARBOXYPEPTIDASE"/>
    <property type="match status" value="1"/>
</dbReference>
<feature type="region of interest" description="Disordered" evidence="1">
    <location>
        <begin position="43"/>
        <end position="113"/>
    </location>
</feature>
<dbReference type="InterPro" id="IPR052179">
    <property type="entry name" value="DD-CPase-like"/>
</dbReference>
<dbReference type="EMBL" id="AP022570">
    <property type="protein sequence ID" value="BBX53558.1"/>
    <property type="molecule type" value="Genomic_DNA"/>
</dbReference>